<accession>A0ABN7P2H0</accession>
<proteinExistence type="predicted"/>
<evidence type="ECO:0000313" key="1">
    <source>
        <dbReference type="EMBL" id="CAG2062100.1"/>
    </source>
</evidence>
<reference evidence="1" key="1">
    <citation type="submission" date="2021-03" db="EMBL/GenBank/DDBJ databases">
        <authorList>
            <person name="Tran Van P."/>
        </authorList>
    </citation>
    <scope>NUCLEOTIDE SEQUENCE</scope>
</reference>
<keyword evidence="2" id="KW-1185">Reference proteome</keyword>
<name>A0ABN7P2H0_TIMPD</name>
<dbReference type="EMBL" id="CAJPIN010018635">
    <property type="protein sequence ID" value="CAG2062100.1"/>
    <property type="molecule type" value="Genomic_DNA"/>
</dbReference>
<evidence type="ECO:0000313" key="2">
    <source>
        <dbReference type="Proteomes" id="UP001153148"/>
    </source>
</evidence>
<organism evidence="1 2">
    <name type="scientific">Timema podura</name>
    <name type="common">Walking stick</name>
    <dbReference type="NCBI Taxonomy" id="61482"/>
    <lineage>
        <taxon>Eukaryota</taxon>
        <taxon>Metazoa</taxon>
        <taxon>Ecdysozoa</taxon>
        <taxon>Arthropoda</taxon>
        <taxon>Hexapoda</taxon>
        <taxon>Insecta</taxon>
        <taxon>Pterygota</taxon>
        <taxon>Neoptera</taxon>
        <taxon>Polyneoptera</taxon>
        <taxon>Phasmatodea</taxon>
        <taxon>Timematodea</taxon>
        <taxon>Timematoidea</taxon>
        <taxon>Timematidae</taxon>
        <taxon>Timema</taxon>
    </lineage>
</organism>
<gene>
    <name evidence="1" type="ORF">TPAB3V08_LOCUS9053</name>
</gene>
<dbReference type="Proteomes" id="UP001153148">
    <property type="component" value="Unassembled WGS sequence"/>
</dbReference>
<dbReference type="Pfam" id="PF20168">
    <property type="entry name" value="PDS5"/>
    <property type="match status" value="1"/>
</dbReference>
<sequence length="304" mass="34782">CCSDADQARVRLSAGCALLKICEVPALWTFFSTALLTKLVCLITELCAMETQWFLQDKVKQVRLGFARRLTRGLCKEPGLPNDLLAFFPLSELSPDTQVCQQMREMLRKAIAAKRLRYRRLVLIEQVAVSTDQLINSHAHLLVEHSVGAAVFLLAFHPLFFAIDSWFDLYQVQCALKQLLEELITAAPLRMDDKFYKELFTAIHSSRNTLVPDDELANKNSENLTRDSFVIMFVCHPYNFYEVNNCYGLWKKLYRSTNVMMKITTSVWFDCCLAAREQLDNIIKQPVLNGQQGLEPIARLQPPP</sequence>
<comment type="caution">
    <text evidence="1">The sequence shown here is derived from an EMBL/GenBank/DDBJ whole genome shotgun (WGS) entry which is preliminary data.</text>
</comment>
<feature type="non-terminal residue" evidence="1">
    <location>
        <position position="304"/>
    </location>
</feature>
<protein>
    <submittedName>
        <fullName evidence="1">Uncharacterized protein</fullName>
    </submittedName>
</protein>
<feature type="non-terminal residue" evidence="1">
    <location>
        <position position="1"/>
    </location>
</feature>